<comment type="cofactor">
    <cofactor evidence="1">
        <name>FAD</name>
        <dbReference type="ChEBI" id="CHEBI:57692"/>
    </cofactor>
</comment>
<dbReference type="EMBL" id="VOIR01000012">
    <property type="protein sequence ID" value="KAA6435238.1"/>
    <property type="molecule type" value="Genomic_DNA"/>
</dbReference>
<organism evidence="6 7">
    <name type="scientific">Agrococcus sediminis</name>
    <dbReference type="NCBI Taxonomy" id="2599924"/>
    <lineage>
        <taxon>Bacteria</taxon>
        <taxon>Bacillati</taxon>
        <taxon>Actinomycetota</taxon>
        <taxon>Actinomycetes</taxon>
        <taxon>Micrococcales</taxon>
        <taxon>Microbacteriaceae</taxon>
        <taxon>Agrococcus</taxon>
    </lineage>
</organism>
<dbReference type="Gene3D" id="3.50.50.60">
    <property type="entry name" value="FAD/NAD(P)-binding domain"/>
    <property type="match status" value="2"/>
</dbReference>
<dbReference type="PRINTS" id="PR00368">
    <property type="entry name" value="FADPNR"/>
</dbReference>
<accession>A0A5M8QIZ3</accession>
<dbReference type="InterPro" id="IPR050446">
    <property type="entry name" value="FAD-oxidoreductase/Apoptosis"/>
</dbReference>
<evidence type="ECO:0000256" key="3">
    <source>
        <dbReference type="ARBA" id="ARBA00022827"/>
    </source>
</evidence>
<dbReference type="SUPFAM" id="SSF51905">
    <property type="entry name" value="FAD/NAD(P)-binding domain"/>
    <property type="match status" value="2"/>
</dbReference>
<gene>
    <name evidence="6" type="ORF">FQ330_05680</name>
</gene>
<proteinExistence type="predicted"/>
<dbReference type="GO" id="GO:0016651">
    <property type="term" value="F:oxidoreductase activity, acting on NAD(P)H"/>
    <property type="evidence" value="ECO:0007669"/>
    <property type="project" value="TreeGrafter"/>
</dbReference>
<dbReference type="Pfam" id="PF07992">
    <property type="entry name" value="Pyr_redox_2"/>
    <property type="match status" value="1"/>
</dbReference>
<dbReference type="PANTHER" id="PTHR43557">
    <property type="entry name" value="APOPTOSIS-INDUCING FACTOR 1"/>
    <property type="match status" value="1"/>
</dbReference>
<dbReference type="OrthoDB" id="4213189at2"/>
<evidence type="ECO:0000313" key="7">
    <source>
        <dbReference type="Proteomes" id="UP000323221"/>
    </source>
</evidence>
<keyword evidence="7" id="KW-1185">Reference proteome</keyword>
<dbReference type="InterPro" id="IPR023753">
    <property type="entry name" value="FAD/NAD-binding_dom"/>
</dbReference>
<comment type="caution">
    <text evidence="6">The sequence shown here is derived from an EMBL/GenBank/DDBJ whole genome shotgun (WGS) entry which is preliminary data.</text>
</comment>
<dbReference type="PRINTS" id="PR00411">
    <property type="entry name" value="PNDRDTASEI"/>
</dbReference>
<feature type="domain" description="FAD/NAD(P)-binding" evidence="5">
    <location>
        <begin position="8"/>
        <end position="301"/>
    </location>
</feature>
<evidence type="ECO:0000256" key="4">
    <source>
        <dbReference type="ARBA" id="ARBA00023002"/>
    </source>
</evidence>
<keyword evidence="2" id="KW-0285">Flavoprotein</keyword>
<dbReference type="RefSeq" id="WP_146355888.1">
    <property type="nucleotide sequence ID" value="NZ_VOIR01000012.1"/>
</dbReference>
<evidence type="ECO:0000313" key="6">
    <source>
        <dbReference type="EMBL" id="KAA6435238.1"/>
    </source>
</evidence>
<keyword evidence="3" id="KW-0274">FAD</keyword>
<sequence>MSSFEQAVLIVGAGAAGHGCARALRTEGFSGPIRLINGEGAAPINRTLVDKGVLPGLLTAEQIALPPLPDVEVIDARAARLDGTERAIVLDDGRVLRGIAVVLAPGSAPRALDAAIAVDGAVRLHAMHAARDAQALREALPEPAGARLVILGAGFIGAEVASHFAEAGARVTLVGRSPLPLRAALGTEIATRLAALRAESVDARLGTEVVAIRAASAAATPAAPSDAAIVELADGSELTADAVLVVVGSRPDTAWAGFDGAIAVDDRMRVEGADGVYAAGSAAAVTGGLRADHWDAAGAQGAHAARAVLHDLGLAEDPGPWRVTTGFTLMAHGAVVAGRGSAALGAAERPVELEGGGLITELTDAHGVLTGVVGWNAGPHVARAASRLGVA</sequence>
<protein>
    <recommendedName>
        <fullName evidence="5">FAD/NAD(P)-binding domain-containing protein</fullName>
    </recommendedName>
</protein>
<dbReference type="AlphaFoldDB" id="A0A5M8QIZ3"/>
<dbReference type="PANTHER" id="PTHR43557:SF2">
    <property type="entry name" value="RIESKE DOMAIN-CONTAINING PROTEIN-RELATED"/>
    <property type="match status" value="1"/>
</dbReference>
<dbReference type="InterPro" id="IPR036188">
    <property type="entry name" value="FAD/NAD-bd_sf"/>
</dbReference>
<keyword evidence="4" id="KW-0560">Oxidoreductase</keyword>
<dbReference type="Proteomes" id="UP000323221">
    <property type="component" value="Unassembled WGS sequence"/>
</dbReference>
<dbReference type="GO" id="GO:0005737">
    <property type="term" value="C:cytoplasm"/>
    <property type="evidence" value="ECO:0007669"/>
    <property type="project" value="TreeGrafter"/>
</dbReference>
<evidence type="ECO:0000259" key="5">
    <source>
        <dbReference type="Pfam" id="PF07992"/>
    </source>
</evidence>
<name>A0A5M8QIZ3_9MICO</name>
<reference evidence="6 7" key="1">
    <citation type="submission" date="2019-08" db="EMBL/GenBank/DDBJ databases">
        <title>Agrococcus lahaulensis sp. nov., isolated from a cold desert of the Indian Himalayas.</title>
        <authorList>
            <person name="Qu J.H."/>
        </authorList>
    </citation>
    <scope>NUCLEOTIDE SEQUENCE [LARGE SCALE GENOMIC DNA]</scope>
    <source>
        <strain evidence="6 7">NS18</strain>
    </source>
</reference>
<evidence type="ECO:0000256" key="1">
    <source>
        <dbReference type="ARBA" id="ARBA00001974"/>
    </source>
</evidence>
<evidence type="ECO:0000256" key="2">
    <source>
        <dbReference type="ARBA" id="ARBA00022630"/>
    </source>
</evidence>